<proteinExistence type="predicted"/>
<evidence type="ECO:0000313" key="3">
    <source>
        <dbReference type="Proteomes" id="UP001602058"/>
    </source>
</evidence>
<evidence type="ECO:0000259" key="1">
    <source>
        <dbReference type="Pfam" id="PF03771"/>
    </source>
</evidence>
<dbReference type="RefSeq" id="WP_387883194.1">
    <property type="nucleotide sequence ID" value="NZ_JBIAWJ010000001.1"/>
</dbReference>
<dbReference type="InterPro" id="IPR005523">
    <property type="entry name" value="DUF317_SPDY"/>
</dbReference>
<feature type="domain" description="DUF317" evidence="1">
    <location>
        <begin position="172"/>
        <end position="236"/>
    </location>
</feature>
<gene>
    <name evidence="2" type="ORF">ACFY1D_03315</name>
</gene>
<name>A0ABW6UB13_9ACTN</name>
<keyword evidence="3" id="KW-1185">Reference proteome</keyword>
<evidence type="ECO:0000313" key="2">
    <source>
        <dbReference type="EMBL" id="MFF4520492.1"/>
    </source>
</evidence>
<accession>A0ABW6UB13</accession>
<protein>
    <submittedName>
        <fullName evidence="2">DUF317 domain-containing protein</fullName>
    </submittedName>
</protein>
<organism evidence="2 3">
    <name type="scientific">Streptomyces bluensis</name>
    <dbReference type="NCBI Taxonomy" id="33897"/>
    <lineage>
        <taxon>Bacteria</taxon>
        <taxon>Bacillati</taxon>
        <taxon>Actinomycetota</taxon>
        <taxon>Actinomycetes</taxon>
        <taxon>Kitasatosporales</taxon>
        <taxon>Streptomycetaceae</taxon>
        <taxon>Streptomyces</taxon>
    </lineage>
</organism>
<feature type="domain" description="DUF317" evidence="1">
    <location>
        <begin position="65"/>
        <end position="127"/>
    </location>
</feature>
<dbReference type="Proteomes" id="UP001602058">
    <property type="component" value="Unassembled WGS sequence"/>
</dbReference>
<dbReference type="EMBL" id="JBIAWJ010000001">
    <property type="protein sequence ID" value="MFF4520492.1"/>
    <property type="molecule type" value="Genomic_DNA"/>
</dbReference>
<dbReference type="Pfam" id="PF03771">
    <property type="entry name" value="SPDY"/>
    <property type="match status" value="2"/>
</dbReference>
<comment type="caution">
    <text evidence="2">The sequence shown here is derived from an EMBL/GenBank/DDBJ whole genome shotgun (WGS) entry which is preliminary data.</text>
</comment>
<sequence>MSHPLTAPVPTHLDPLHPLDRPLYRVAPRYLAGPGEDSAGTVIQTLTDAGWGDATWMDNTRVFDPSQRLALEFLPEAQPVPHLEGQRVLWRLWARRDALGPLSWTALFTGETPEELLLPVVGALAAHADKALDQPLPYPTRTETDDAPALAPLIAAGWSPDPTKQPRTYHAPRLQARFTHQAPGRDDRPDHAPARWLATARLDYEAPAQWAASFDDTTPTRILAAFTTALADPTPVERYELPRGAEAYLTLTPA</sequence>
<reference evidence="2 3" key="1">
    <citation type="submission" date="2024-10" db="EMBL/GenBank/DDBJ databases">
        <title>The Natural Products Discovery Center: Release of the First 8490 Sequenced Strains for Exploring Actinobacteria Biosynthetic Diversity.</title>
        <authorList>
            <person name="Kalkreuter E."/>
            <person name="Kautsar S.A."/>
            <person name="Yang D."/>
            <person name="Bader C.D."/>
            <person name="Teijaro C.N."/>
            <person name="Fluegel L."/>
            <person name="Davis C.M."/>
            <person name="Simpson J.R."/>
            <person name="Lauterbach L."/>
            <person name="Steele A.D."/>
            <person name="Gui C."/>
            <person name="Meng S."/>
            <person name="Li G."/>
            <person name="Viehrig K."/>
            <person name="Ye F."/>
            <person name="Su P."/>
            <person name="Kiefer A.F."/>
            <person name="Nichols A."/>
            <person name="Cepeda A.J."/>
            <person name="Yan W."/>
            <person name="Fan B."/>
            <person name="Jiang Y."/>
            <person name="Adhikari A."/>
            <person name="Zheng C.-J."/>
            <person name="Schuster L."/>
            <person name="Cowan T.M."/>
            <person name="Smanski M.J."/>
            <person name="Chevrette M.G."/>
            <person name="De Carvalho L.P.S."/>
            <person name="Shen B."/>
        </authorList>
    </citation>
    <scope>NUCLEOTIDE SEQUENCE [LARGE SCALE GENOMIC DNA]</scope>
    <source>
        <strain evidence="2 3">NPDC001390</strain>
    </source>
</reference>